<gene>
    <name evidence="1" type="ORF">Pan241w_36920</name>
</gene>
<reference evidence="1 2" key="1">
    <citation type="submission" date="2019-02" db="EMBL/GenBank/DDBJ databases">
        <title>Deep-cultivation of Planctomycetes and their phenomic and genomic characterization uncovers novel biology.</title>
        <authorList>
            <person name="Wiegand S."/>
            <person name="Jogler M."/>
            <person name="Boedeker C."/>
            <person name="Pinto D."/>
            <person name="Vollmers J."/>
            <person name="Rivas-Marin E."/>
            <person name="Kohn T."/>
            <person name="Peeters S.H."/>
            <person name="Heuer A."/>
            <person name="Rast P."/>
            <person name="Oberbeckmann S."/>
            <person name="Bunk B."/>
            <person name="Jeske O."/>
            <person name="Meyerdierks A."/>
            <person name="Storesund J.E."/>
            <person name="Kallscheuer N."/>
            <person name="Luecker S."/>
            <person name="Lage O.M."/>
            <person name="Pohl T."/>
            <person name="Merkel B.J."/>
            <person name="Hornburger P."/>
            <person name="Mueller R.-W."/>
            <person name="Bruemmer F."/>
            <person name="Labrenz M."/>
            <person name="Spormann A.M."/>
            <person name="Op den Camp H."/>
            <person name="Overmann J."/>
            <person name="Amann R."/>
            <person name="Jetten M.S.M."/>
            <person name="Mascher T."/>
            <person name="Medema M.H."/>
            <person name="Devos D.P."/>
            <person name="Kaster A.-K."/>
            <person name="Ovreas L."/>
            <person name="Rohde M."/>
            <person name="Galperin M.Y."/>
            <person name="Jogler C."/>
        </authorList>
    </citation>
    <scope>NUCLEOTIDE SEQUENCE [LARGE SCALE GENOMIC DNA]</scope>
    <source>
        <strain evidence="1 2">Pan241w</strain>
    </source>
</reference>
<evidence type="ECO:0000313" key="1">
    <source>
        <dbReference type="EMBL" id="QDT43590.1"/>
    </source>
</evidence>
<dbReference type="AlphaFoldDB" id="A0A517RI91"/>
<dbReference type="KEGG" id="gaz:Pan241w_36920"/>
<keyword evidence="2" id="KW-1185">Reference proteome</keyword>
<name>A0A517RI91_9PLAN</name>
<organism evidence="1 2">
    <name type="scientific">Gimesia alba</name>
    <dbReference type="NCBI Taxonomy" id="2527973"/>
    <lineage>
        <taxon>Bacteria</taxon>
        <taxon>Pseudomonadati</taxon>
        <taxon>Planctomycetota</taxon>
        <taxon>Planctomycetia</taxon>
        <taxon>Planctomycetales</taxon>
        <taxon>Planctomycetaceae</taxon>
        <taxon>Gimesia</taxon>
    </lineage>
</organism>
<sequence>MITRISENYGFHGELMVSPQTGLAQTERRAVYLILTTSSIVTTRSAVS</sequence>
<dbReference type="Proteomes" id="UP000317171">
    <property type="component" value="Chromosome"/>
</dbReference>
<dbReference type="EMBL" id="CP036269">
    <property type="protein sequence ID" value="QDT43590.1"/>
    <property type="molecule type" value="Genomic_DNA"/>
</dbReference>
<protein>
    <submittedName>
        <fullName evidence="1">Uncharacterized protein</fullName>
    </submittedName>
</protein>
<accession>A0A517RI91</accession>
<evidence type="ECO:0000313" key="2">
    <source>
        <dbReference type="Proteomes" id="UP000317171"/>
    </source>
</evidence>
<proteinExistence type="predicted"/>